<comment type="caution">
    <text evidence="1">The sequence shown here is derived from an EMBL/GenBank/DDBJ whole genome shotgun (WGS) entry which is preliminary data.</text>
</comment>
<keyword evidence="2" id="KW-1185">Reference proteome</keyword>
<name>A0ACC2RJF0_9FUNG</name>
<proteinExistence type="predicted"/>
<evidence type="ECO:0000313" key="2">
    <source>
        <dbReference type="Proteomes" id="UP001165960"/>
    </source>
</evidence>
<organism evidence="1 2">
    <name type="scientific">Entomophthora muscae</name>
    <dbReference type="NCBI Taxonomy" id="34485"/>
    <lineage>
        <taxon>Eukaryota</taxon>
        <taxon>Fungi</taxon>
        <taxon>Fungi incertae sedis</taxon>
        <taxon>Zoopagomycota</taxon>
        <taxon>Entomophthoromycotina</taxon>
        <taxon>Entomophthoromycetes</taxon>
        <taxon>Entomophthorales</taxon>
        <taxon>Entomophthoraceae</taxon>
        <taxon>Entomophthora</taxon>
    </lineage>
</organism>
<gene>
    <name evidence="1" type="ORF">DSO57_1016848</name>
</gene>
<accession>A0ACC2RJF0</accession>
<protein>
    <submittedName>
        <fullName evidence="1">Uncharacterized protein</fullName>
    </submittedName>
</protein>
<reference evidence="1" key="1">
    <citation type="submission" date="2022-04" db="EMBL/GenBank/DDBJ databases">
        <title>Genome of the entomopathogenic fungus Entomophthora muscae.</title>
        <authorList>
            <person name="Elya C."/>
            <person name="Lovett B.R."/>
            <person name="Lee E."/>
            <person name="Macias A.M."/>
            <person name="Hajek A.E."/>
            <person name="De Bivort B.L."/>
            <person name="Kasson M.T."/>
            <person name="De Fine Licht H.H."/>
            <person name="Stajich J.E."/>
        </authorList>
    </citation>
    <scope>NUCLEOTIDE SEQUENCE</scope>
    <source>
        <strain evidence="1">Berkeley</strain>
    </source>
</reference>
<dbReference type="Proteomes" id="UP001165960">
    <property type="component" value="Unassembled WGS sequence"/>
</dbReference>
<dbReference type="EMBL" id="QTSX02007169">
    <property type="protein sequence ID" value="KAJ9050179.1"/>
    <property type="molecule type" value="Genomic_DNA"/>
</dbReference>
<evidence type="ECO:0000313" key="1">
    <source>
        <dbReference type="EMBL" id="KAJ9050179.1"/>
    </source>
</evidence>
<sequence length="174" mass="19843">MALSGVTFPSPPFEKSFCQCFFPLMRTRFKKNTSFVFIPFILLSAPDCHYTSQRRSKSTNRERRTSFVATRKIAGRNRRIPNSTGLYEFQEIDTCPCSIEPASSPPDRALDQIIDLAHLSPLHQIFLCTSQPVNQMSLPIEESPYSSYDYSKLGFAYATLLGFTEQVIPHMDAW</sequence>